<evidence type="ECO:0000256" key="1">
    <source>
        <dbReference type="ARBA" id="ARBA00007409"/>
    </source>
</evidence>
<dbReference type="PROSITE" id="PS50404">
    <property type="entry name" value="GST_NTER"/>
    <property type="match status" value="1"/>
</dbReference>
<dbReference type="SUPFAM" id="SSF47616">
    <property type="entry name" value="GST C-terminal domain-like"/>
    <property type="match status" value="1"/>
</dbReference>
<dbReference type="PROSITE" id="PS50405">
    <property type="entry name" value="GST_CTER"/>
    <property type="match status" value="1"/>
</dbReference>
<dbReference type="Pfam" id="PF00043">
    <property type="entry name" value="GST_C"/>
    <property type="match status" value="1"/>
</dbReference>
<dbReference type="Gene3D" id="3.40.30.10">
    <property type="entry name" value="Glutaredoxin"/>
    <property type="match status" value="1"/>
</dbReference>
<dbReference type="InterPro" id="IPR036249">
    <property type="entry name" value="Thioredoxin-like_sf"/>
</dbReference>
<gene>
    <name evidence="5" type="ORF">N7G274_008216</name>
</gene>
<feature type="domain" description="GST N-terminal" evidence="3">
    <location>
        <begin position="1"/>
        <end position="87"/>
    </location>
</feature>
<dbReference type="CDD" id="cd03046">
    <property type="entry name" value="GST_N_GTT1_like"/>
    <property type="match status" value="1"/>
</dbReference>
<dbReference type="PANTHER" id="PTHR44051">
    <property type="entry name" value="GLUTATHIONE S-TRANSFERASE-RELATED"/>
    <property type="match status" value="1"/>
</dbReference>
<dbReference type="PANTHER" id="PTHR44051:SF8">
    <property type="entry name" value="GLUTATHIONE S-TRANSFERASE GSTA"/>
    <property type="match status" value="1"/>
</dbReference>
<proteinExistence type="inferred from homology"/>
<evidence type="ECO:0000256" key="2">
    <source>
        <dbReference type="RuleBase" id="RU003494"/>
    </source>
</evidence>
<evidence type="ECO:0000313" key="5">
    <source>
        <dbReference type="EMBL" id="KAL2039167.1"/>
    </source>
</evidence>
<feature type="domain" description="GST C-terminal" evidence="4">
    <location>
        <begin position="68"/>
        <end position="214"/>
    </location>
</feature>
<dbReference type="InterPro" id="IPR010987">
    <property type="entry name" value="Glutathione-S-Trfase_C-like"/>
</dbReference>
<dbReference type="InterPro" id="IPR004046">
    <property type="entry name" value="GST_C"/>
</dbReference>
<dbReference type="InterPro" id="IPR004045">
    <property type="entry name" value="Glutathione_S-Trfase_N"/>
</dbReference>
<dbReference type="SUPFAM" id="SSF52833">
    <property type="entry name" value="Thioredoxin-like"/>
    <property type="match status" value="1"/>
</dbReference>
<comment type="similarity">
    <text evidence="1 2">Belongs to the GST superfamily.</text>
</comment>
<reference evidence="5 6" key="1">
    <citation type="submission" date="2024-09" db="EMBL/GenBank/DDBJ databases">
        <title>Rethinking Asexuality: The Enigmatic Case of Functional Sexual Genes in Lepraria (Stereocaulaceae).</title>
        <authorList>
            <person name="Doellman M."/>
            <person name="Sun Y."/>
            <person name="Barcenas-Pena A."/>
            <person name="Lumbsch H.T."/>
            <person name="Grewe F."/>
        </authorList>
    </citation>
    <scope>NUCLEOTIDE SEQUENCE [LARGE SCALE GENOMIC DNA]</scope>
    <source>
        <strain evidence="5 6">Mercado 3170</strain>
    </source>
</reference>
<name>A0ABR4A460_9LECA</name>
<evidence type="ECO:0000313" key="6">
    <source>
        <dbReference type="Proteomes" id="UP001590950"/>
    </source>
</evidence>
<comment type="caution">
    <text evidence="5">The sequence shown here is derived from an EMBL/GenBank/DDBJ whole genome shotgun (WGS) entry which is preliminary data.</text>
</comment>
<dbReference type="EMBL" id="JBEFKJ010000027">
    <property type="protein sequence ID" value="KAL2039167.1"/>
    <property type="molecule type" value="Genomic_DNA"/>
</dbReference>
<evidence type="ECO:0000259" key="4">
    <source>
        <dbReference type="PROSITE" id="PS50405"/>
    </source>
</evidence>
<protein>
    <recommendedName>
        <fullName evidence="7">Glutathione S-transferase</fullName>
    </recommendedName>
</protein>
<dbReference type="InterPro" id="IPR040079">
    <property type="entry name" value="Glutathione_S-Trfase"/>
</dbReference>
<sequence length="214" mass="23829">MAITFYHSPNSTSECTNAVFAELEYSHGAPLCERVNLSLEKGDTRTPSYLKNVNPSGHVPAIVHDGVPIWESSAIAMYLGETFGEKYQLYPALGPRRGEAMKWIIWANITIAEAGTRFMDSTGMGSPLPGREGGKGPADVERAKNDLKKWIEILDGALEGKEFLLGEEYSLADTHVWTFMRWMTFMKVDMSEVGNVRGWMGRVGERPALKKLLQ</sequence>
<dbReference type="Gene3D" id="1.20.1050.10">
    <property type="match status" value="1"/>
</dbReference>
<evidence type="ECO:0008006" key="7">
    <source>
        <dbReference type="Google" id="ProtNLM"/>
    </source>
</evidence>
<accession>A0ABR4A460</accession>
<organism evidence="5 6">
    <name type="scientific">Stereocaulon virgatum</name>
    <dbReference type="NCBI Taxonomy" id="373712"/>
    <lineage>
        <taxon>Eukaryota</taxon>
        <taxon>Fungi</taxon>
        <taxon>Dikarya</taxon>
        <taxon>Ascomycota</taxon>
        <taxon>Pezizomycotina</taxon>
        <taxon>Lecanoromycetes</taxon>
        <taxon>OSLEUM clade</taxon>
        <taxon>Lecanoromycetidae</taxon>
        <taxon>Lecanorales</taxon>
        <taxon>Lecanorineae</taxon>
        <taxon>Stereocaulaceae</taxon>
        <taxon>Stereocaulon</taxon>
    </lineage>
</organism>
<dbReference type="InterPro" id="IPR036282">
    <property type="entry name" value="Glutathione-S-Trfase_C_sf"/>
</dbReference>
<dbReference type="Proteomes" id="UP001590950">
    <property type="component" value="Unassembled WGS sequence"/>
</dbReference>
<dbReference type="Pfam" id="PF02798">
    <property type="entry name" value="GST_N"/>
    <property type="match status" value="1"/>
</dbReference>
<dbReference type="SFLD" id="SFLDS00019">
    <property type="entry name" value="Glutathione_Transferase_(cytos"/>
    <property type="match status" value="1"/>
</dbReference>
<evidence type="ECO:0000259" key="3">
    <source>
        <dbReference type="PROSITE" id="PS50404"/>
    </source>
</evidence>
<dbReference type="SFLD" id="SFLDG00358">
    <property type="entry name" value="Main_(cytGST)"/>
    <property type="match status" value="1"/>
</dbReference>
<keyword evidence="6" id="KW-1185">Reference proteome</keyword>